<proteinExistence type="predicted"/>
<dbReference type="OrthoDB" id="9878108at2"/>
<dbReference type="EMBL" id="CP003154">
    <property type="protein sequence ID" value="AFL76143.1"/>
    <property type="molecule type" value="Genomic_DNA"/>
</dbReference>
<keyword evidence="2" id="KW-0732">Signal</keyword>
<protein>
    <submittedName>
        <fullName evidence="3">Uncharacterized protein</fullName>
    </submittedName>
</protein>
<dbReference type="HOGENOM" id="CLU_2208861_0_0_6"/>
<sequence length="107" mass="12888">MQRQRLLLSLATAFLTGSLLLPTLAAADGPRYRGDDDRHERYDQYDRYDRWEPPRHAKRHDRHDHDRRYSKIYIQSPPPRPRVIYRDPPPRYRADNGLTIIYRGVFD</sequence>
<evidence type="ECO:0000256" key="2">
    <source>
        <dbReference type="SAM" id="SignalP"/>
    </source>
</evidence>
<dbReference type="STRING" id="765911.Thivi_4333"/>
<reference evidence="3 4" key="1">
    <citation type="submission" date="2012-06" db="EMBL/GenBank/DDBJ databases">
        <title>Complete sequence of Thiocystis violascens DSM 198.</title>
        <authorList>
            <consortium name="US DOE Joint Genome Institute"/>
            <person name="Lucas S."/>
            <person name="Han J."/>
            <person name="Lapidus A."/>
            <person name="Cheng J.-F."/>
            <person name="Goodwin L."/>
            <person name="Pitluck S."/>
            <person name="Peters L."/>
            <person name="Ovchinnikova G."/>
            <person name="Teshima H."/>
            <person name="Detter J.C."/>
            <person name="Han C."/>
            <person name="Tapia R."/>
            <person name="Land M."/>
            <person name="Hauser L."/>
            <person name="Kyrpides N."/>
            <person name="Ivanova N."/>
            <person name="Pagani I."/>
            <person name="Vogl K."/>
            <person name="Liu Z."/>
            <person name="Frigaard N.-U."/>
            <person name="Bryant D."/>
            <person name="Woyke T."/>
        </authorList>
    </citation>
    <scope>NUCLEOTIDE SEQUENCE [LARGE SCALE GENOMIC DNA]</scope>
    <source>
        <strain evidence="4">ATCC 17096 / DSM 198 / 6111</strain>
    </source>
</reference>
<dbReference type="AlphaFoldDB" id="I3YGM5"/>
<evidence type="ECO:0000313" key="3">
    <source>
        <dbReference type="EMBL" id="AFL76143.1"/>
    </source>
</evidence>
<accession>I3YGM5</accession>
<keyword evidence="4" id="KW-1185">Reference proteome</keyword>
<feature type="region of interest" description="Disordered" evidence="1">
    <location>
        <begin position="52"/>
        <end position="90"/>
    </location>
</feature>
<organism evidence="3 4">
    <name type="scientific">Thiocystis violascens (strain ATCC 17096 / DSM 198 / 6111)</name>
    <name type="common">Chromatium violascens</name>
    <dbReference type="NCBI Taxonomy" id="765911"/>
    <lineage>
        <taxon>Bacteria</taxon>
        <taxon>Pseudomonadati</taxon>
        <taxon>Pseudomonadota</taxon>
        <taxon>Gammaproteobacteria</taxon>
        <taxon>Chromatiales</taxon>
        <taxon>Chromatiaceae</taxon>
        <taxon>Thiocystis</taxon>
    </lineage>
</organism>
<feature type="chain" id="PRO_5003683495" evidence="2">
    <location>
        <begin position="28"/>
        <end position="107"/>
    </location>
</feature>
<evidence type="ECO:0000256" key="1">
    <source>
        <dbReference type="SAM" id="MobiDB-lite"/>
    </source>
</evidence>
<dbReference type="KEGG" id="tvi:Thivi_4333"/>
<evidence type="ECO:0000313" key="4">
    <source>
        <dbReference type="Proteomes" id="UP000006062"/>
    </source>
</evidence>
<dbReference type="RefSeq" id="WP_014780521.1">
    <property type="nucleotide sequence ID" value="NC_018012.1"/>
</dbReference>
<gene>
    <name evidence="3" type="ordered locus">Thivi_4333</name>
</gene>
<name>I3YGM5_THIV6</name>
<feature type="signal peptide" evidence="2">
    <location>
        <begin position="1"/>
        <end position="27"/>
    </location>
</feature>
<dbReference type="Proteomes" id="UP000006062">
    <property type="component" value="Chromosome"/>
</dbReference>